<feature type="transmembrane region" description="Helical" evidence="8">
    <location>
        <begin position="6"/>
        <end position="22"/>
    </location>
</feature>
<evidence type="ECO:0000256" key="1">
    <source>
        <dbReference type="ARBA" id="ARBA00004651"/>
    </source>
</evidence>
<feature type="transmembrane region" description="Helical" evidence="8">
    <location>
        <begin position="253"/>
        <end position="274"/>
    </location>
</feature>
<proteinExistence type="inferred from homology"/>
<organism evidence="9 10">
    <name type="scientific">Leifsonia soli</name>
    <dbReference type="NCBI Taxonomy" id="582665"/>
    <lineage>
        <taxon>Bacteria</taxon>
        <taxon>Bacillati</taxon>
        <taxon>Actinomycetota</taxon>
        <taxon>Actinomycetes</taxon>
        <taxon>Micrococcales</taxon>
        <taxon>Microbacteriaceae</taxon>
        <taxon>Leifsonia</taxon>
    </lineage>
</organism>
<accession>A0A852T301</accession>
<evidence type="ECO:0000256" key="4">
    <source>
        <dbReference type="ARBA" id="ARBA00022475"/>
    </source>
</evidence>
<keyword evidence="5 8" id="KW-0812">Transmembrane</keyword>
<dbReference type="Pfam" id="PF03547">
    <property type="entry name" value="Mem_trans"/>
    <property type="match status" value="2"/>
</dbReference>
<dbReference type="PANTHER" id="PTHR36838">
    <property type="entry name" value="AUXIN EFFLUX CARRIER FAMILY PROTEIN"/>
    <property type="match status" value="1"/>
</dbReference>
<keyword evidence="6 8" id="KW-1133">Transmembrane helix</keyword>
<keyword evidence="10" id="KW-1185">Reference proteome</keyword>
<feature type="transmembrane region" description="Helical" evidence="8">
    <location>
        <begin position="286"/>
        <end position="306"/>
    </location>
</feature>
<evidence type="ECO:0000256" key="5">
    <source>
        <dbReference type="ARBA" id="ARBA00022692"/>
    </source>
</evidence>
<keyword evidence="3" id="KW-0813">Transport</keyword>
<comment type="subcellular location">
    <subcellularLocation>
        <location evidence="1">Cell membrane</location>
        <topology evidence="1">Multi-pass membrane protein</topology>
    </subcellularLocation>
</comment>
<dbReference type="GO" id="GO:0055085">
    <property type="term" value="P:transmembrane transport"/>
    <property type="evidence" value="ECO:0007669"/>
    <property type="project" value="InterPro"/>
</dbReference>
<evidence type="ECO:0000313" key="10">
    <source>
        <dbReference type="Proteomes" id="UP000589620"/>
    </source>
</evidence>
<evidence type="ECO:0000256" key="8">
    <source>
        <dbReference type="SAM" id="Phobius"/>
    </source>
</evidence>
<name>A0A852T301_9MICO</name>
<reference evidence="9 10" key="1">
    <citation type="submission" date="2020-07" db="EMBL/GenBank/DDBJ databases">
        <title>Sequencing the genomes of 1000 actinobacteria strains.</title>
        <authorList>
            <person name="Klenk H.-P."/>
        </authorList>
    </citation>
    <scope>NUCLEOTIDE SEQUENCE [LARGE SCALE GENOMIC DNA]</scope>
    <source>
        <strain evidence="9 10">DSM 23871</strain>
    </source>
</reference>
<evidence type="ECO:0000313" key="9">
    <source>
        <dbReference type="EMBL" id="NYD75222.1"/>
    </source>
</evidence>
<feature type="transmembrane region" description="Helical" evidence="8">
    <location>
        <begin position="164"/>
        <end position="180"/>
    </location>
</feature>
<dbReference type="InterPro" id="IPR004776">
    <property type="entry name" value="Mem_transp_PIN-like"/>
</dbReference>
<keyword evidence="7 8" id="KW-0472">Membrane</keyword>
<evidence type="ECO:0000256" key="7">
    <source>
        <dbReference type="ARBA" id="ARBA00023136"/>
    </source>
</evidence>
<dbReference type="AlphaFoldDB" id="A0A852T301"/>
<comment type="caution">
    <text evidence="9">The sequence shown here is derived from an EMBL/GenBank/DDBJ whole genome shotgun (WGS) entry which is preliminary data.</text>
</comment>
<feature type="transmembrane region" description="Helical" evidence="8">
    <location>
        <begin position="61"/>
        <end position="82"/>
    </location>
</feature>
<comment type="similarity">
    <text evidence="2">Belongs to the auxin efflux carrier (TC 2.A.69) family.</text>
</comment>
<dbReference type="Proteomes" id="UP000589620">
    <property type="component" value="Unassembled WGS sequence"/>
</dbReference>
<gene>
    <name evidence="9" type="ORF">BJ963_002741</name>
</gene>
<sequence length="307" mass="31775">MGGVLTGFGIIAFVILVGYIAGRMRIGGPTAPFVLNRIAFFVTNPALLFVTLAHADLRVVFSTQLLVAAIAAVASAAVFVALSRAFFRSPAPETTIGALGAGYVNANNIGIPVAVYVLGSASYVAPVLLLQLIVFAPIALTVLDTTSRGAMSVRSILTQPIRNPMIIASVLGILVDLSGIQLPDAVYQPFELLGGAAVPLVLMAFGMSLVGSKPLQAGTGRTPIVVAVALKSAVMPLLAFLVARFVFGLDGQALFAAVALAALPTAQNVYNFAARYERGMPVARDIVLFTTIFAVPSLLVIAALLAP</sequence>
<keyword evidence="4" id="KW-1003">Cell membrane</keyword>
<feature type="transmembrane region" description="Helical" evidence="8">
    <location>
        <begin position="192"/>
        <end position="212"/>
    </location>
</feature>
<dbReference type="Gene3D" id="1.20.1530.20">
    <property type="match status" value="1"/>
</dbReference>
<feature type="transmembrane region" description="Helical" evidence="8">
    <location>
        <begin position="123"/>
        <end position="143"/>
    </location>
</feature>
<dbReference type="PANTHER" id="PTHR36838:SF1">
    <property type="entry name" value="SLR1864 PROTEIN"/>
    <property type="match status" value="1"/>
</dbReference>
<protein>
    <recommendedName>
        <fullName evidence="11">AEC family transporter</fullName>
    </recommendedName>
</protein>
<feature type="transmembrane region" description="Helical" evidence="8">
    <location>
        <begin position="224"/>
        <end position="247"/>
    </location>
</feature>
<evidence type="ECO:0000256" key="2">
    <source>
        <dbReference type="ARBA" id="ARBA00010145"/>
    </source>
</evidence>
<dbReference type="RefSeq" id="WP_179457221.1">
    <property type="nucleotide sequence ID" value="NZ_BAAAPX010000001.1"/>
</dbReference>
<evidence type="ECO:0000256" key="3">
    <source>
        <dbReference type="ARBA" id="ARBA00022448"/>
    </source>
</evidence>
<evidence type="ECO:0000256" key="6">
    <source>
        <dbReference type="ARBA" id="ARBA00022989"/>
    </source>
</evidence>
<feature type="transmembrane region" description="Helical" evidence="8">
    <location>
        <begin position="34"/>
        <end position="55"/>
    </location>
</feature>
<dbReference type="EMBL" id="JACCBJ010000001">
    <property type="protein sequence ID" value="NYD75222.1"/>
    <property type="molecule type" value="Genomic_DNA"/>
</dbReference>
<dbReference type="InterPro" id="IPR038770">
    <property type="entry name" value="Na+/solute_symporter_sf"/>
</dbReference>
<evidence type="ECO:0008006" key="11">
    <source>
        <dbReference type="Google" id="ProtNLM"/>
    </source>
</evidence>
<feature type="transmembrane region" description="Helical" evidence="8">
    <location>
        <begin position="94"/>
        <end position="117"/>
    </location>
</feature>
<dbReference type="GO" id="GO:0005886">
    <property type="term" value="C:plasma membrane"/>
    <property type="evidence" value="ECO:0007669"/>
    <property type="project" value="UniProtKB-SubCell"/>
</dbReference>